<sequence>MSTNDIEAHFASVKSAIQQAEATCHREEQVKLMAVSKTKPIEMIQKAYALGQRDFGENYVQESLEKIQALSDLKDICWHFIGSIQSNKTRDIATHFDWVHSVNRLKIAQRLNDQRPDSLPPLNICLELNISNESTKSGMPLKELPSVIQHIADMPRLTLRGLMVIPAPETDPDRQRIPFHQAANVMKQLNHEVSLDMDTLSMGTTADYQAAITEGATIIRVGTALFGPRDYSQQH</sequence>
<evidence type="ECO:0000313" key="3">
    <source>
        <dbReference type="EMBL" id="PJE79143.1"/>
    </source>
</evidence>
<dbReference type="PANTHER" id="PTHR10146:SF14">
    <property type="entry name" value="PYRIDOXAL PHOSPHATE HOMEOSTASIS PROTEIN"/>
    <property type="match status" value="1"/>
</dbReference>
<dbReference type="PANTHER" id="PTHR10146">
    <property type="entry name" value="PROLINE SYNTHETASE CO-TRANSCRIBED BACTERIAL HOMOLOG PROTEIN"/>
    <property type="match status" value="1"/>
</dbReference>
<dbReference type="FunFam" id="3.20.20.10:FF:000018">
    <property type="entry name" value="Pyridoxal phosphate homeostasis protein"/>
    <property type="match status" value="1"/>
</dbReference>
<dbReference type="InterPro" id="IPR029066">
    <property type="entry name" value="PLP-binding_barrel"/>
</dbReference>
<proteinExistence type="inferred from homology"/>
<organism evidence="3">
    <name type="scientific">invertebrate metagenome</name>
    <dbReference type="NCBI Taxonomy" id="1711999"/>
    <lineage>
        <taxon>unclassified sequences</taxon>
        <taxon>metagenomes</taxon>
        <taxon>organismal metagenomes</taxon>
    </lineage>
</organism>
<gene>
    <name evidence="3" type="ORF">CI610_01892</name>
</gene>
<dbReference type="AlphaFoldDB" id="A0A2H9T7F2"/>
<dbReference type="InterPro" id="IPR011078">
    <property type="entry name" value="PyrdxlP_homeostasis"/>
</dbReference>
<comment type="caution">
    <text evidence="3">The sequence shown here is derived from an EMBL/GenBank/DDBJ whole genome shotgun (WGS) entry which is preliminary data.</text>
</comment>
<dbReference type="Pfam" id="PF01168">
    <property type="entry name" value="Ala_racemase_N"/>
    <property type="match status" value="1"/>
</dbReference>
<dbReference type="PIRSF" id="PIRSF004848">
    <property type="entry name" value="YBL036c_PLPDEIII"/>
    <property type="match status" value="1"/>
</dbReference>
<dbReference type="SUPFAM" id="SSF51419">
    <property type="entry name" value="PLP-binding barrel"/>
    <property type="match status" value="1"/>
</dbReference>
<dbReference type="Gene3D" id="3.20.20.10">
    <property type="entry name" value="Alanine racemase"/>
    <property type="match status" value="1"/>
</dbReference>
<name>A0A2H9T7F2_9ZZZZ</name>
<evidence type="ECO:0000256" key="1">
    <source>
        <dbReference type="ARBA" id="ARBA00022898"/>
    </source>
</evidence>
<keyword evidence="1" id="KW-0663">Pyridoxal phosphate</keyword>
<protein>
    <recommendedName>
        <fullName evidence="2">Alanine racemase N-terminal domain-containing protein</fullName>
    </recommendedName>
</protein>
<feature type="domain" description="Alanine racemase N-terminal" evidence="2">
    <location>
        <begin position="14"/>
        <end position="229"/>
    </location>
</feature>
<evidence type="ECO:0000259" key="2">
    <source>
        <dbReference type="Pfam" id="PF01168"/>
    </source>
</evidence>
<dbReference type="EMBL" id="NSIT01000092">
    <property type="protein sequence ID" value="PJE79143.1"/>
    <property type="molecule type" value="Genomic_DNA"/>
</dbReference>
<dbReference type="CDD" id="cd06824">
    <property type="entry name" value="PLPDE_III_Yggs_like"/>
    <property type="match status" value="1"/>
</dbReference>
<dbReference type="PROSITE" id="PS01211">
    <property type="entry name" value="UPF0001"/>
    <property type="match status" value="1"/>
</dbReference>
<dbReference type="GO" id="GO:0030170">
    <property type="term" value="F:pyridoxal phosphate binding"/>
    <property type="evidence" value="ECO:0007669"/>
    <property type="project" value="InterPro"/>
</dbReference>
<reference evidence="3" key="1">
    <citation type="journal article" date="2017" name="Appl. Environ. Microbiol.">
        <title>Molecular characterization of an Endozoicomonas-like organism causing infection in king scallop Pecten maximus L.</title>
        <authorList>
            <person name="Cano I."/>
            <person name="van Aerle R."/>
            <person name="Ross S."/>
            <person name="Verner-Jeffreys D.W."/>
            <person name="Paley R.K."/>
            <person name="Rimmer G."/>
            <person name="Ryder D."/>
            <person name="Hooper P."/>
            <person name="Stone D."/>
            <person name="Feist S.W."/>
        </authorList>
    </citation>
    <scope>NUCLEOTIDE SEQUENCE</scope>
</reference>
<dbReference type="NCBIfam" id="TIGR00044">
    <property type="entry name" value="YggS family pyridoxal phosphate-dependent enzyme"/>
    <property type="match status" value="1"/>
</dbReference>
<accession>A0A2H9T7F2</accession>
<dbReference type="HAMAP" id="MF_02087">
    <property type="entry name" value="PLP_homeostasis"/>
    <property type="match status" value="1"/>
</dbReference>
<dbReference type="InterPro" id="IPR001608">
    <property type="entry name" value="Ala_racemase_N"/>
</dbReference>